<keyword evidence="3" id="KW-0235">DNA replication</keyword>
<comment type="similarity">
    <text evidence="1">Belongs to the DnaX/STICHEL family.</text>
</comment>
<protein>
    <recommendedName>
        <fullName evidence="2">DNA-directed DNA polymerase</fullName>
        <ecNumber evidence="2">2.7.7.7</ecNumber>
    </recommendedName>
</protein>
<sequence length="283" mass="31403">MFCGPRGTGKTSTARILAKALNCLNPSEGDPDNSCAICMSVNEGRALDLIEIDGASNRRIADIRDLTEKIHYSPTESKFKVYIVDEVHMLTQEAFNALLKTLEEPPPHAVLILATTDVQKVPLTIISRCQRFDFRRVSVQDIFQKLQIVCESEEVEIESEALMLIARKATGSLRDAENLLEQAIVSFEAPITKEHLSGLLNLSDNTQPVELFERVGQRDLKGAFSVLNQIVSDGNDARYVHSSLLELIRYVLQKKSGASPDEEYGEALSARLEKVTKSITIAE</sequence>
<dbReference type="AlphaFoldDB" id="A0A382ACW7"/>
<dbReference type="GO" id="GO:0003887">
    <property type="term" value="F:DNA-directed DNA polymerase activity"/>
    <property type="evidence" value="ECO:0007669"/>
    <property type="project" value="UniProtKB-KW"/>
</dbReference>
<dbReference type="EMBL" id="UINC01024867">
    <property type="protein sequence ID" value="SVA99366.1"/>
    <property type="molecule type" value="Genomic_DNA"/>
</dbReference>
<name>A0A382ACW7_9ZZZZ</name>
<keyword evidence="7" id="KW-0067">ATP-binding</keyword>
<feature type="domain" description="AAA+ ATPase" evidence="10">
    <location>
        <begin position="1"/>
        <end position="138"/>
    </location>
</feature>
<evidence type="ECO:0000259" key="10">
    <source>
        <dbReference type="SMART" id="SM00382"/>
    </source>
</evidence>
<dbReference type="InterPro" id="IPR050238">
    <property type="entry name" value="DNA_Rep/Repair_Clamp_Loader"/>
</dbReference>
<dbReference type="InterPro" id="IPR045085">
    <property type="entry name" value="HLD_clamp_pol_III_gamma_tau"/>
</dbReference>
<evidence type="ECO:0000256" key="3">
    <source>
        <dbReference type="ARBA" id="ARBA00022705"/>
    </source>
</evidence>
<dbReference type="EC" id="2.7.7.7" evidence="2"/>
<gene>
    <name evidence="11" type="ORF">METZ01_LOCUS152220</name>
</gene>
<dbReference type="Pfam" id="PF13177">
    <property type="entry name" value="DNA_pol3_delta2"/>
    <property type="match status" value="1"/>
</dbReference>
<keyword evidence="8" id="KW-0548">Nucleotidyltransferase</keyword>
<dbReference type="SMART" id="SM00382">
    <property type="entry name" value="AAA"/>
    <property type="match status" value="1"/>
</dbReference>
<feature type="non-terminal residue" evidence="11">
    <location>
        <position position="283"/>
    </location>
</feature>
<evidence type="ECO:0000313" key="11">
    <source>
        <dbReference type="EMBL" id="SVA99366.1"/>
    </source>
</evidence>
<dbReference type="GO" id="GO:0046872">
    <property type="term" value="F:metal ion binding"/>
    <property type="evidence" value="ECO:0007669"/>
    <property type="project" value="UniProtKB-KW"/>
</dbReference>
<dbReference type="GO" id="GO:0006261">
    <property type="term" value="P:DNA-templated DNA replication"/>
    <property type="evidence" value="ECO:0007669"/>
    <property type="project" value="TreeGrafter"/>
</dbReference>
<dbReference type="InterPro" id="IPR022754">
    <property type="entry name" value="DNA_pol_III_gamma-3"/>
</dbReference>
<accession>A0A382ACW7</accession>
<evidence type="ECO:0000256" key="8">
    <source>
        <dbReference type="ARBA" id="ARBA00022932"/>
    </source>
</evidence>
<dbReference type="NCBIfam" id="TIGR02397">
    <property type="entry name" value="dnaX_nterm"/>
    <property type="match status" value="1"/>
</dbReference>
<dbReference type="InterPro" id="IPR003593">
    <property type="entry name" value="AAA+_ATPase"/>
</dbReference>
<evidence type="ECO:0000256" key="4">
    <source>
        <dbReference type="ARBA" id="ARBA00022723"/>
    </source>
</evidence>
<dbReference type="FunFam" id="1.10.8.60:FF:000013">
    <property type="entry name" value="DNA polymerase III subunit gamma/tau"/>
    <property type="match status" value="1"/>
</dbReference>
<dbReference type="SUPFAM" id="SSF52540">
    <property type="entry name" value="P-loop containing nucleoside triphosphate hydrolases"/>
    <property type="match status" value="1"/>
</dbReference>
<dbReference type="GO" id="GO:0005524">
    <property type="term" value="F:ATP binding"/>
    <property type="evidence" value="ECO:0007669"/>
    <property type="project" value="UniProtKB-KW"/>
</dbReference>
<keyword evidence="8" id="KW-0808">Transferase</keyword>
<evidence type="ECO:0000256" key="1">
    <source>
        <dbReference type="ARBA" id="ARBA00006360"/>
    </source>
</evidence>
<dbReference type="InterPro" id="IPR027417">
    <property type="entry name" value="P-loop_NTPase"/>
</dbReference>
<evidence type="ECO:0000256" key="9">
    <source>
        <dbReference type="ARBA" id="ARBA00049244"/>
    </source>
</evidence>
<dbReference type="InterPro" id="IPR012763">
    <property type="entry name" value="DNA_pol_III_sug/sutau_N"/>
</dbReference>
<dbReference type="Gene3D" id="3.40.50.300">
    <property type="entry name" value="P-loop containing nucleotide triphosphate hydrolases"/>
    <property type="match status" value="1"/>
</dbReference>
<dbReference type="PANTHER" id="PTHR11669">
    <property type="entry name" value="REPLICATION FACTOR C / DNA POLYMERASE III GAMMA-TAU SUBUNIT"/>
    <property type="match status" value="1"/>
</dbReference>
<dbReference type="Gene3D" id="1.10.8.60">
    <property type="match status" value="1"/>
</dbReference>
<dbReference type="CDD" id="cd18137">
    <property type="entry name" value="HLD_clamp_pol_III_gamma_tau"/>
    <property type="match status" value="1"/>
</dbReference>
<keyword evidence="8" id="KW-0239">DNA-directed DNA polymerase</keyword>
<dbReference type="GO" id="GO:0009360">
    <property type="term" value="C:DNA polymerase III complex"/>
    <property type="evidence" value="ECO:0007669"/>
    <property type="project" value="InterPro"/>
</dbReference>
<dbReference type="Gene3D" id="1.20.272.10">
    <property type="match status" value="1"/>
</dbReference>
<evidence type="ECO:0000256" key="2">
    <source>
        <dbReference type="ARBA" id="ARBA00012417"/>
    </source>
</evidence>
<dbReference type="Pfam" id="PF12169">
    <property type="entry name" value="DNA_pol3_gamma3"/>
    <property type="match status" value="1"/>
</dbReference>
<reference evidence="11" key="1">
    <citation type="submission" date="2018-05" db="EMBL/GenBank/DDBJ databases">
        <authorList>
            <person name="Lanie J.A."/>
            <person name="Ng W.-L."/>
            <person name="Kazmierczak K.M."/>
            <person name="Andrzejewski T.M."/>
            <person name="Davidsen T.M."/>
            <person name="Wayne K.J."/>
            <person name="Tettelin H."/>
            <person name="Glass J.I."/>
            <person name="Rusch D."/>
            <person name="Podicherti R."/>
            <person name="Tsui H.-C.T."/>
            <person name="Winkler M.E."/>
        </authorList>
    </citation>
    <scope>NUCLEOTIDE SEQUENCE</scope>
</reference>
<proteinExistence type="inferred from homology"/>
<comment type="catalytic activity">
    <reaction evidence="9">
        <text>DNA(n) + a 2'-deoxyribonucleoside 5'-triphosphate = DNA(n+1) + diphosphate</text>
        <dbReference type="Rhea" id="RHEA:22508"/>
        <dbReference type="Rhea" id="RHEA-COMP:17339"/>
        <dbReference type="Rhea" id="RHEA-COMP:17340"/>
        <dbReference type="ChEBI" id="CHEBI:33019"/>
        <dbReference type="ChEBI" id="CHEBI:61560"/>
        <dbReference type="ChEBI" id="CHEBI:173112"/>
        <dbReference type="EC" id="2.7.7.7"/>
    </reaction>
</comment>
<dbReference type="Pfam" id="PF22608">
    <property type="entry name" value="DNAX_ATPase_lid"/>
    <property type="match status" value="1"/>
</dbReference>
<keyword evidence="6" id="KW-0862">Zinc</keyword>
<keyword evidence="5" id="KW-0547">Nucleotide-binding</keyword>
<evidence type="ECO:0000256" key="7">
    <source>
        <dbReference type="ARBA" id="ARBA00022840"/>
    </source>
</evidence>
<keyword evidence="4" id="KW-0479">Metal-binding</keyword>
<evidence type="ECO:0000256" key="6">
    <source>
        <dbReference type="ARBA" id="ARBA00022833"/>
    </source>
</evidence>
<evidence type="ECO:0000256" key="5">
    <source>
        <dbReference type="ARBA" id="ARBA00022741"/>
    </source>
</evidence>
<dbReference type="CDD" id="cd00009">
    <property type="entry name" value="AAA"/>
    <property type="match status" value="1"/>
</dbReference>
<dbReference type="PANTHER" id="PTHR11669:SF0">
    <property type="entry name" value="PROTEIN STICHEL-LIKE 2"/>
    <property type="match status" value="1"/>
</dbReference>
<organism evidence="11">
    <name type="scientific">marine metagenome</name>
    <dbReference type="NCBI Taxonomy" id="408172"/>
    <lineage>
        <taxon>unclassified sequences</taxon>
        <taxon>metagenomes</taxon>
        <taxon>ecological metagenomes</taxon>
    </lineage>
</organism>